<evidence type="ECO:0000313" key="1">
    <source>
        <dbReference type="EMBL" id="MDP5135488.1"/>
    </source>
</evidence>
<keyword evidence="2" id="KW-1185">Reference proteome</keyword>
<name>A0ABT9HWH8_9GAMM</name>
<organism evidence="1 2">
    <name type="scientific">Rheinheimera baltica</name>
    <dbReference type="NCBI Taxonomy" id="67576"/>
    <lineage>
        <taxon>Bacteria</taxon>
        <taxon>Pseudomonadati</taxon>
        <taxon>Pseudomonadota</taxon>
        <taxon>Gammaproteobacteria</taxon>
        <taxon>Chromatiales</taxon>
        <taxon>Chromatiaceae</taxon>
        <taxon>Rheinheimera</taxon>
    </lineage>
</organism>
<dbReference type="Proteomes" id="UP001231109">
    <property type="component" value="Unassembled WGS sequence"/>
</dbReference>
<accession>A0ABT9HWH8</accession>
<protein>
    <submittedName>
        <fullName evidence="1">Uncharacterized protein</fullName>
    </submittedName>
</protein>
<gene>
    <name evidence="1" type="ORF">ORJ04_05940</name>
</gene>
<comment type="caution">
    <text evidence="1">The sequence shown here is derived from an EMBL/GenBank/DDBJ whole genome shotgun (WGS) entry which is preliminary data.</text>
</comment>
<dbReference type="EMBL" id="JAPJDZ010000009">
    <property type="protein sequence ID" value="MDP5135488.1"/>
    <property type="molecule type" value="Genomic_DNA"/>
</dbReference>
<evidence type="ECO:0000313" key="2">
    <source>
        <dbReference type="Proteomes" id="UP001231109"/>
    </source>
</evidence>
<dbReference type="RefSeq" id="WP_305974483.1">
    <property type="nucleotide sequence ID" value="NZ_JAPJDZ010000009.1"/>
</dbReference>
<proteinExistence type="predicted"/>
<sequence>MNLADLKTFVAHSMVTCLECSPALLGDEKQRILEVSVFIQTPNKLSNVELRFNTDRPFMHQAEVIQYFNLAGVPKHKILFVYPKGADYYRTAEEVA</sequence>
<reference evidence="1 2" key="1">
    <citation type="submission" date="2022-11" db="EMBL/GenBank/DDBJ databases">
        <title>Viruses from the air-sea interface of a natural surface slick.</title>
        <authorList>
            <person name="Rahlff J."/>
            <person name="Holmfeldt K."/>
        </authorList>
    </citation>
    <scope>NUCLEOTIDE SEQUENCE [LARGE SCALE GENOMIC DNA]</scope>
    <source>
        <strain evidence="1 2">SMS4</strain>
    </source>
</reference>